<evidence type="ECO:0000313" key="2">
    <source>
        <dbReference type="Proteomes" id="UP001056120"/>
    </source>
</evidence>
<evidence type="ECO:0000313" key="1">
    <source>
        <dbReference type="EMBL" id="KAI3687379.1"/>
    </source>
</evidence>
<dbReference type="Proteomes" id="UP001056120">
    <property type="component" value="Linkage Group LG27"/>
</dbReference>
<comment type="caution">
    <text evidence="1">The sequence shown here is derived from an EMBL/GenBank/DDBJ whole genome shotgun (WGS) entry which is preliminary data.</text>
</comment>
<sequence>MFWRERQREINKDQNGGPPCGQLRVLVVGDSGVGKTSLVNLIVKGTTTNHPPQTIGCAVDEKDKNKFEEMGCRNCSNRDILGPTSKRGPGGLPVPFIVIGNKADVASKEGTRGSSGNLVDMALQWVEKQGLLSSNEELPLIDSIPGSGGLMAVRFGSSCHLMLHATTGLG</sequence>
<reference evidence="2" key="1">
    <citation type="journal article" date="2022" name="Mol. Ecol. Resour.">
        <title>The genomes of chicory, endive, great burdock and yacon provide insights into Asteraceae palaeo-polyploidization history and plant inulin production.</title>
        <authorList>
            <person name="Fan W."/>
            <person name="Wang S."/>
            <person name="Wang H."/>
            <person name="Wang A."/>
            <person name="Jiang F."/>
            <person name="Liu H."/>
            <person name="Zhao H."/>
            <person name="Xu D."/>
            <person name="Zhang Y."/>
        </authorList>
    </citation>
    <scope>NUCLEOTIDE SEQUENCE [LARGE SCALE GENOMIC DNA]</scope>
    <source>
        <strain evidence="2">cv. Yunnan</strain>
    </source>
</reference>
<organism evidence="1 2">
    <name type="scientific">Smallanthus sonchifolius</name>
    <dbReference type="NCBI Taxonomy" id="185202"/>
    <lineage>
        <taxon>Eukaryota</taxon>
        <taxon>Viridiplantae</taxon>
        <taxon>Streptophyta</taxon>
        <taxon>Embryophyta</taxon>
        <taxon>Tracheophyta</taxon>
        <taxon>Spermatophyta</taxon>
        <taxon>Magnoliopsida</taxon>
        <taxon>eudicotyledons</taxon>
        <taxon>Gunneridae</taxon>
        <taxon>Pentapetalae</taxon>
        <taxon>asterids</taxon>
        <taxon>campanulids</taxon>
        <taxon>Asterales</taxon>
        <taxon>Asteraceae</taxon>
        <taxon>Asteroideae</taxon>
        <taxon>Heliantheae alliance</taxon>
        <taxon>Millerieae</taxon>
        <taxon>Smallanthus</taxon>
    </lineage>
</organism>
<name>A0ACB8YPW1_9ASTR</name>
<dbReference type="EMBL" id="CM042044">
    <property type="protein sequence ID" value="KAI3687379.1"/>
    <property type="molecule type" value="Genomic_DNA"/>
</dbReference>
<keyword evidence="2" id="KW-1185">Reference proteome</keyword>
<reference evidence="1 2" key="2">
    <citation type="journal article" date="2022" name="Mol. Ecol. Resour.">
        <title>The genomes of chicory, endive, great burdock and yacon provide insights into Asteraceae paleo-polyploidization history and plant inulin production.</title>
        <authorList>
            <person name="Fan W."/>
            <person name="Wang S."/>
            <person name="Wang H."/>
            <person name="Wang A."/>
            <person name="Jiang F."/>
            <person name="Liu H."/>
            <person name="Zhao H."/>
            <person name="Xu D."/>
            <person name="Zhang Y."/>
        </authorList>
    </citation>
    <scope>NUCLEOTIDE SEQUENCE [LARGE SCALE GENOMIC DNA]</scope>
    <source>
        <strain evidence="2">cv. Yunnan</strain>
        <tissue evidence="1">Leaves</tissue>
    </source>
</reference>
<accession>A0ACB8YPW1</accession>
<proteinExistence type="predicted"/>
<protein>
    <submittedName>
        <fullName evidence="1">Uncharacterized protein</fullName>
    </submittedName>
</protein>
<gene>
    <name evidence="1" type="ORF">L1987_81074</name>
</gene>